<keyword evidence="9" id="KW-1185">Reference proteome</keyword>
<evidence type="ECO:0000256" key="2">
    <source>
        <dbReference type="ARBA" id="ARBA00022692"/>
    </source>
</evidence>
<proteinExistence type="predicted"/>
<dbReference type="InterPro" id="IPR052902">
    <property type="entry name" value="ABC-2_transporter"/>
</dbReference>
<gene>
    <name evidence="8" type="ORF">GCM10023235_52540</name>
</gene>
<dbReference type="PROSITE" id="PS51012">
    <property type="entry name" value="ABC_TM2"/>
    <property type="match status" value="1"/>
</dbReference>
<accession>A0ABP9E8R8</accession>
<keyword evidence="3 6" id="KW-1133">Transmembrane helix</keyword>
<evidence type="ECO:0000256" key="5">
    <source>
        <dbReference type="SAM" id="MobiDB-lite"/>
    </source>
</evidence>
<feature type="transmembrane region" description="Helical" evidence="6">
    <location>
        <begin position="186"/>
        <end position="206"/>
    </location>
</feature>
<evidence type="ECO:0000259" key="7">
    <source>
        <dbReference type="PROSITE" id="PS51012"/>
    </source>
</evidence>
<protein>
    <submittedName>
        <fullName evidence="8">ABC transporter permease</fullName>
    </submittedName>
</protein>
<feature type="transmembrane region" description="Helical" evidence="6">
    <location>
        <begin position="261"/>
        <end position="286"/>
    </location>
</feature>
<evidence type="ECO:0000256" key="1">
    <source>
        <dbReference type="ARBA" id="ARBA00004141"/>
    </source>
</evidence>
<feature type="transmembrane region" description="Helical" evidence="6">
    <location>
        <begin position="43"/>
        <end position="62"/>
    </location>
</feature>
<keyword evidence="2 6" id="KW-0812">Transmembrane</keyword>
<evidence type="ECO:0000256" key="4">
    <source>
        <dbReference type="ARBA" id="ARBA00023136"/>
    </source>
</evidence>
<evidence type="ECO:0000313" key="8">
    <source>
        <dbReference type="EMBL" id="GAA4867470.1"/>
    </source>
</evidence>
<feature type="transmembrane region" description="Helical" evidence="6">
    <location>
        <begin position="298"/>
        <end position="320"/>
    </location>
</feature>
<dbReference type="Proteomes" id="UP001501752">
    <property type="component" value="Unassembled WGS sequence"/>
</dbReference>
<dbReference type="Pfam" id="PF12698">
    <property type="entry name" value="ABC2_membrane_3"/>
    <property type="match status" value="1"/>
</dbReference>
<dbReference type="PANTHER" id="PTHR43027">
    <property type="entry name" value="DOXORUBICIN RESISTANCE ABC TRANSPORTER PERMEASE PROTEIN DRRC-RELATED"/>
    <property type="match status" value="1"/>
</dbReference>
<sequence length="376" mass="39965">MTTTSAPSRPAVTPPERPGGERGNAFTGLSRVMLLGFVRDRGALFFTMIMPLMFLLLFGALYKSGGTSHLKIAEVGQVQLLDAVKGQQDGPLAALEITQYSDESAALEKVRKGELDGVVKQGQDGRIAVRYSQADQVKAGTVQGIMNGLVQAANQEASGVKPAFALDLEQVEDKSLKPIQYLTPGLLGYAVAMGAVYGASFTLVSWRKKRVLRRLRLAPVSPGMVVGARVGVSVLVALAQTGLFLAVATLPFFGLKLTGHWWLVLPLVLCATIAFMSIGLVTGAVSKSEEAANGLNQMIILPMSFLGGAFIPLDFAPGWLQTVSHAMPLRYLTVSAKSVLSQGGGLVDVLPAMGGLLVFAAVMSLIAWRFFNWDDA</sequence>
<dbReference type="InterPro" id="IPR047817">
    <property type="entry name" value="ABC2_TM_bact-type"/>
</dbReference>
<evidence type="ECO:0000256" key="6">
    <source>
        <dbReference type="SAM" id="Phobius"/>
    </source>
</evidence>
<reference evidence="9" key="1">
    <citation type="journal article" date="2019" name="Int. J. Syst. Evol. Microbiol.">
        <title>The Global Catalogue of Microorganisms (GCM) 10K type strain sequencing project: providing services to taxonomists for standard genome sequencing and annotation.</title>
        <authorList>
            <consortium name="The Broad Institute Genomics Platform"/>
            <consortium name="The Broad Institute Genome Sequencing Center for Infectious Disease"/>
            <person name="Wu L."/>
            <person name="Ma J."/>
        </authorList>
    </citation>
    <scope>NUCLEOTIDE SEQUENCE [LARGE SCALE GENOMIC DNA]</scope>
    <source>
        <strain evidence="9">JCM 13006</strain>
    </source>
</reference>
<feature type="domain" description="ABC transmembrane type-2" evidence="7">
    <location>
        <begin position="147"/>
        <end position="374"/>
    </location>
</feature>
<dbReference type="InterPro" id="IPR013525">
    <property type="entry name" value="ABC2_TM"/>
</dbReference>
<dbReference type="EMBL" id="BAABIS010000001">
    <property type="protein sequence ID" value="GAA4867470.1"/>
    <property type="molecule type" value="Genomic_DNA"/>
</dbReference>
<feature type="transmembrane region" description="Helical" evidence="6">
    <location>
        <begin position="226"/>
        <end position="255"/>
    </location>
</feature>
<organism evidence="8 9">
    <name type="scientific">Kitasatospora terrestris</name>
    <dbReference type="NCBI Taxonomy" id="258051"/>
    <lineage>
        <taxon>Bacteria</taxon>
        <taxon>Bacillati</taxon>
        <taxon>Actinomycetota</taxon>
        <taxon>Actinomycetes</taxon>
        <taxon>Kitasatosporales</taxon>
        <taxon>Streptomycetaceae</taxon>
        <taxon>Kitasatospora</taxon>
    </lineage>
</organism>
<comment type="subcellular location">
    <subcellularLocation>
        <location evidence="1">Membrane</location>
        <topology evidence="1">Multi-pass membrane protein</topology>
    </subcellularLocation>
</comment>
<feature type="transmembrane region" description="Helical" evidence="6">
    <location>
        <begin position="349"/>
        <end position="371"/>
    </location>
</feature>
<keyword evidence="4 6" id="KW-0472">Membrane</keyword>
<dbReference type="PANTHER" id="PTHR43027:SF2">
    <property type="entry name" value="TRANSPORT PERMEASE PROTEIN"/>
    <property type="match status" value="1"/>
</dbReference>
<evidence type="ECO:0000256" key="3">
    <source>
        <dbReference type="ARBA" id="ARBA00022989"/>
    </source>
</evidence>
<comment type="caution">
    <text evidence="8">The sequence shown here is derived from an EMBL/GenBank/DDBJ whole genome shotgun (WGS) entry which is preliminary data.</text>
</comment>
<name>A0ABP9E8R8_9ACTN</name>
<evidence type="ECO:0000313" key="9">
    <source>
        <dbReference type="Proteomes" id="UP001501752"/>
    </source>
</evidence>
<dbReference type="RefSeq" id="WP_345699336.1">
    <property type="nucleotide sequence ID" value="NZ_BAABIS010000001.1"/>
</dbReference>
<feature type="region of interest" description="Disordered" evidence="5">
    <location>
        <begin position="1"/>
        <end position="24"/>
    </location>
</feature>